<dbReference type="InterPro" id="IPR027806">
    <property type="entry name" value="HARBI1_dom"/>
</dbReference>
<comment type="cofactor">
    <cofactor evidence="1">
        <name>a divalent metal cation</name>
        <dbReference type="ChEBI" id="CHEBI:60240"/>
    </cofactor>
</comment>
<dbReference type="InterPro" id="IPR045249">
    <property type="entry name" value="HARBI1-like"/>
</dbReference>
<accession>A0ABM1N2D3</accession>
<dbReference type="Pfam" id="PF13359">
    <property type="entry name" value="DDE_Tnp_4"/>
    <property type="match status" value="1"/>
</dbReference>
<evidence type="ECO:0000256" key="6">
    <source>
        <dbReference type="ARBA" id="ARBA00022801"/>
    </source>
</evidence>
<dbReference type="Proteomes" id="UP000695000">
    <property type="component" value="Unplaced"/>
</dbReference>
<protein>
    <submittedName>
        <fullName evidence="11">Nuclease HARBI1</fullName>
    </submittedName>
</protein>
<dbReference type="PANTHER" id="PTHR22930">
    <property type="match status" value="1"/>
</dbReference>
<keyword evidence="7" id="KW-0539">Nucleus</keyword>
<dbReference type="GeneID" id="108565841"/>
<evidence type="ECO:0000313" key="10">
    <source>
        <dbReference type="Proteomes" id="UP000695000"/>
    </source>
</evidence>
<evidence type="ECO:0000313" key="11">
    <source>
        <dbReference type="RefSeq" id="XP_017780983.1"/>
    </source>
</evidence>
<sequence length="388" mass="44391">MNNPSSSETDEECAQNVKTTRTKSANRSHWVNPNNSQREELGEYSRIMNTLEEDPSKYDLYFRMNKNEFNFVHSLIETDIRKRNTQLRKAIGSKERLVICLRFLVTGNPFRTIGSEFRLGNSTVRVIVKEVCESIWKRLSPIVMPKPSEQKWLDIAKRYEELWKFPNCIGSIVGKSIKIKCPINTSSPFYNYNGDNTTVLVAMIDADCKFIAIDVGSYGQNVEDSIFNRSRIGQCLEQGGFCIPQNGTTLNDTEYPMPYVLIGDATFPLKRYLLRPYSPVMDLSNEVFNMRVTHARQVVSNVFDMLFARWKIYCKPMMVQPDLVDIILLATCALHNFISGPVVLEATNPNDKSSIGDFVPLIETTTQETLQIREMFKDYFSSVTVNIA</sequence>
<keyword evidence="10" id="KW-1185">Reference proteome</keyword>
<name>A0ABM1N2D3_NICVS</name>
<evidence type="ECO:0000256" key="8">
    <source>
        <dbReference type="SAM" id="MobiDB-lite"/>
    </source>
</evidence>
<organism evidence="10 11">
    <name type="scientific">Nicrophorus vespilloides</name>
    <name type="common">Boreal carrion beetle</name>
    <dbReference type="NCBI Taxonomy" id="110193"/>
    <lineage>
        <taxon>Eukaryota</taxon>
        <taxon>Metazoa</taxon>
        <taxon>Ecdysozoa</taxon>
        <taxon>Arthropoda</taxon>
        <taxon>Hexapoda</taxon>
        <taxon>Insecta</taxon>
        <taxon>Pterygota</taxon>
        <taxon>Neoptera</taxon>
        <taxon>Endopterygota</taxon>
        <taxon>Coleoptera</taxon>
        <taxon>Polyphaga</taxon>
        <taxon>Staphyliniformia</taxon>
        <taxon>Silphidae</taxon>
        <taxon>Nicrophorinae</taxon>
        <taxon>Nicrophorus</taxon>
    </lineage>
</organism>
<evidence type="ECO:0000256" key="3">
    <source>
        <dbReference type="ARBA" id="ARBA00006958"/>
    </source>
</evidence>
<comment type="subcellular location">
    <subcellularLocation>
        <location evidence="2">Nucleus</location>
    </subcellularLocation>
</comment>
<evidence type="ECO:0000256" key="4">
    <source>
        <dbReference type="ARBA" id="ARBA00022722"/>
    </source>
</evidence>
<dbReference type="PANTHER" id="PTHR22930:SF269">
    <property type="entry name" value="NUCLEASE HARBI1-LIKE PROTEIN"/>
    <property type="match status" value="1"/>
</dbReference>
<gene>
    <name evidence="11" type="primary">LOC108565841</name>
</gene>
<keyword evidence="6" id="KW-0378">Hydrolase</keyword>
<proteinExistence type="inferred from homology"/>
<evidence type="ECO:0000259" key="9">
    <source>
        <dbReference type="Pfam" id="PF13359"/>
    </source>
</evidence>
<keyword evidence="4" id="KW-0540">Nuclease</keyword>
<dbReference type="RefSeq" id="XP_017780983.1">
    <property type="nucleotide sequence ID" value="XM_017925494.1"/>
</dbReference>
<evidence type="ECO:0000256" key="7">
    <source>
        <dbReference type="ARBA" id="ARBA00023242"/>
    </source>
</evidence>
<feature type="domain" description="DDE Tnp4" evidence="9">
    <location>
        <begin position="174"/>
        <end position="336"/>
    </location>
</feature>
<evidence type="ECO:0000256" key="1">
    <source>
        <dbReference type="ARBA" id="ARBA00001968"/>
    </source>
</evidence>
<evidence type="ECO:0000256" key="5">
    <source>
        <dbReference type="ARBA" id="ARBA00022723"/>
    </source>
</evidence>
<reference evidence="11" key="1">
    <citation type="submission" date="2025-08" db="UniProtKB">
        <authorList>
            <consortium name="RefSeq"/>
        </authorList>
    </citation>
    <scope>IDENTIFICATION</scope>
    <source>
        <tissue evidence="11">Whole Larva</tissue>
    </source>
</reference>
<comment type="similarity">
    <text evidence="3">Belongs to the HARBI1 family.</text>
</comment>
<feature type="region of interest" description="Disordered" evidence="8">
    <location>
        <begin position="1"/>
        <end position="34"/>
    </location>
</feature>
<evidence type="ECO:0000256" key="2">
    <source>
        <dbReference type="ARBA" id="ARBA00004123"/>
    </source>
</evidence>
<keyword evidence="5" id="KW-0479">Metal-binding</keyword>